<protein>
    <recommendedName>
        <fullName evidence="4">Lipoprotein</fullName>
    </recommendedName>
</protein>
<comment type="caution">
    <text evidence="2">The sequence shown here is derived from an EMBL/GenBank/DDBJ whole genome shotgun (WGS) entry which is preliminary data.</text>
</comment>
<keyword evidence="3" id="KW-1185">Reference proteome</keyword>
<dbReference type="EMBL" id="JBCGDO010000066">
    <property type="protein sequence ID" value="MEM0544078.1"/>
    <property type="molecule type" value="Genomic_DNA"/>
</dbReference>
<reference evidence="2 3" key="1">
    <citation type="submission" date="2024-03" db="EMBL/GenBank/DDBJ databases">
        <title>Two novel species of the genus Flavobacterium exhibiting potentially degradation of complex polysaccharides.</title>
        <authorList>
            <person name="Lian X."/>
        </authorList>
    </citation>
    <scope>NUCLEOTIDE SEQUENCE [LARGE SCALE GENOMIC DNA]</scope>
    <source>
        <strain evidence="3">j3</strain>
    </source>
</reference>
<proteinExistence type="predicted"/>
<evidence type="ECO:0000256" key="1">
    <source>
        <dbReference type="SAM" id="SignalP"/>
    </source>
</evidence>
<sequence>MKFLNILIILFLFSLTSCATFSNKITFENQVKLNKNTLSKINGFYETNSVKSIVKYQYSKPEEIENDTVNRYPLYSTLQTNDGYATGSVVKLENYSTKIEVQDKSKIVITYLNKDKIIDKVILKYKLKNGYLYLKNNNFKTKLIPGLCGNFEVDRTRIGLNSENNLIMNHSHYLYGAILFIIGDTKKSSFAGEYKRKI</sequence>
<feature type="signal peptide" evidence="1">
    <location>
        <begin position="1"/>
        <end position="19"/>
    </location>
</feature>
<evidence type="ECO:0000313" key="2">
    <source>
        <dbReference type="EMBL" id="MEM0544078.1"/>
    </source>
</evidence>
<evidence type="ECO:0008006" key="4">
    <source>
        <dbReference type="Google" id="ProtNLM"/>
    </source>
</evidence>
<organism evidence="2 3">
    <name type="scientific">Flavobacterium aureirubrum</name>
    <dbReference type="NCBI Taxonomy" id="3133147"/>
    <lineage>
        <taxon>Bacteria</taxon>
        <taxon>Pseudomonadati</taxon>
        <taxon>Bacteroidota</taxon>
        <taxon>Flavobacteriia</taxon>
        <taxon>Flavobacteriales</taxon>
        <taxon>Flavobacteriaceae</taxon>
        <taxon>Flavobacterium</taxon>
    </lineage>
</organism>
<dbReference type="RefSeq" id="WP_342697239.1">
    <property type="nucleotide sequence ID" value="NZ_JBCGDO010000066.1"/>
</dbReference>
<dbReference type="Proteomes" id="UP001460072">
    <property type="component" value="Unassembled WGS sequence"/>
</dbReference>
<gene>
    <name evidence="2" type="ORF">WFZ85_15925</name>
</gene>
<name>A0ABU9N986_9FLAO</name>
<accession>A0ABU9N986</accession>
<feature type="chain" id="PRO_5047300063" description="Lipoprotein" evidence="1">
    <location>
        <begin position="20"/>
        <end position="198"/>
    </location>
</feature>
<dbReference type="PROSITE" id="PS51257">
    <property type="entry name" value="PROKAR_LIPOPROTEIN"/>
    <property type="match status" value="1"/>
</dbReference>
<evidence type="ECO:0000313" key="3">
    <source>
        <dbReference type="Proteomes" id="UP001460072"/>
    </source>
</evidence>
<keyword evidence="1" id="KW-0732">Signal</keyword>